<dbReference type="Gene3D" id="3.40.50.12780">
    <property type="entry name" value="N-terminal domain of ligase-like"/>
    <property type="match status" value="1"/>
</dbReference>
<dbReference type="InterPro" id="IPR036291">
    <property type="entry name" value="NAD(P)-bd_dom_sf"/>
</dbReference>
<reference evidence="6" key="2">
    <citation type="journal article" date="2023" name="IMA Fungus">
        <title>Comparative genomic study of the Penicillium genus elucidates a diverse pangenome and 15 lateral gene transfer events.</title>
        <authorList>
            <person name="Petersen C."/>
            <person name="Sorensen T."/>
            <person name="Nielsen M.R."/>
            <person name="Sondergaard T.E."/>
            <person name="Sorensen J.L."/>
            <person name="Fitzpatrick D.A."/>
            <person name="Frisvad J.C."/>
            <person name="Nielsen K.L."/>
        </authorList>
    </citation>
    <scope>NUCLEOTIDE SEQUENCE</scope>
    <source>
        <strain evidence="6">IBT 30069</strain>
    </source>
</reference>
<protein>
    <submittedName>
        <fullName evidence="6">NRPS-like enzyme</fullName>
    </submittedName>
</protein>
<dbReference type="InterPro" id="IPR009081">
    <property type="entry name" value="PP-bd_ACP"/>
</dbReference>
<evidence type="ECO:0000259" key="4">
    <source>
        <dbReference type="Pfam" id="PF00550"/>
    </source>
</evidence>
<dbReference type="InterPro" id="IPR051414">
    <property type="entry name" value="Adenylate-forming_Reductase"/>
</dbReference>
<dbReference type="Pfam" id="PF00550">
    <property type="entry name" value="PP-binding"/>
    <property type="match status" value="1"/>
</dbReference>
<organism evidence="6 7">
    <name type="scientific">Penicillium angulare</name>
    <dbReference type="NCBI Taxonomy" id="116970"/>
    <lineage>
        <taxon>Eukaryota</taxon>
        <taxon>Fungi</taxon>
        <taxon>Dikarya</taxon>
        <taxon>Ascomycota</taxon>
        <taxon>Pezizomycotina</taxon>
        <taxon>Eurotiomycetes</taxon>
        <taxon>Eurotiomycetidae</taxon>
        <taxon>Eurotiales</taxon>
        <taxon>Aspergillaceae</taxon>
        <taxon>Penicillium</taxon>
    </lineage>
</organism>
<dbReference type="PANTHER" id="PTHR43439">
    <property type="entry name" value="PHENYLACETATE-COENZYME A LIGASE"/>
    <property type="match status" value="1"/>
</dbReference>
<comment type="caution">
    <text evidence="6">The sequence shown here is derived from an EMBL/GenBank/DDBJ whole genome shotgun (WGS) entry which is preliminary data.</text>
</comment>
<feature type="domain" description="Thioester reductase (TE)" evidence="5">
    <location>
        <begin position="692"/>
        <end position="926"/>
    </location>
</feature>
<dbReference type="InterPro" id="IPR042099">
    <property type="entry name" value="ANL_N_sf"/>
</dbReference>
<evidence type="ECO:0000313" key="6">
    <source>
        <dbReference type="EMBL" id="KAJ5083746.1"/>
    </source>
</evidence>
<dbReference type="Proteomes" id="UP001149165">
    <property type="component" value="Unassembled WGS sequence"/>
</dbReference>
<evidence type="ECO:0000256" key="1">
    <source>
        <dbReference type="ARBA" id="ARBA00022450"/>
    </source>
</evidence>
<gene>
    <name evidence="6" type="ORF">N7456_013173</name>
</gene>
<dbReference type="PANTHER" id="PTHR43439:SF2">
    <property type="entry name" value="ENZYME, PUTATIVE (JCVI)-RELATED"/>
    <property type="match status" value="1"/>
</dbReference>
<dbReference type="EMBL" id="JAPQKH010000008">
    <property type="protein sequence ID" value="KAJ5083746.1"/>
    <property type="molecule type" value="Genomic_DNA"/>
</dbReference>
<dbReference type="InterPro" id="IPR013120">
    <property type="entry name" value="FAR_NAD-bd"/>
</dbReference>
<name>A0A9W9JWA9_9EURO</name>
<feature type="domain" description="AMP-dependent synthetase/ligase" evidence="3">
    <location>
        <begin position="23"/>
        <end position="340"/>
    </location>
</feature>
<evidence type="ECO:0000259" key="5">
    <source>
        <dbReference type="Pfam" id="PF07993"/>
    </source>
</evidence>
<dbReference type="Pfam" id="PF00501">
    <property type="entry name" value="AMP-binding"/>
    <property type="match status" value="1"/>
</dbReference>
<evidence type="ECO:0000313" key="7">
    <source>
        <dbReference type="Proteomes" id="UP001149165"/>
    </source>
</evidence>
<accession>A0A9W9JWA9</accession>
<dbReference type="SUPFAM" id="SSF51735">
    <property type="entry name" value="NAD(P)-binding Rossmann-fold domains"/>
    <property type="match status" value="1"/>
</dbReference>
<dbReference type="AlphaFoldDB" id="A0A9W9JWA9"/>
<feature type="domain" description="Carrier" evidence="4">
    <location>
        <begin position="573"/>
        <end position="638"/>
    </location>
</feature>
<dbReference type="OrthoDB" id="429813at2759"/>
<reference evidence="6" key="1">
    <citation type="submission" date="2022-11" db="EMBL/GenBank/DDBJ databases">
        <authorList>
            <person name="Petersen C."/>
        </authorList>
    </citation>
    <scope>NUCLEOTIDE SEQUENCE</scope>
    <source>
        <strain evidence="6">IBT 30069</strain>
    </source>
</reference>
<keyword evidence="2" id="KW-0597">Phosphoprotein</keyword>
<evidence type="ECO:0000259" key="3">
    <source>
        <dbReference type="Pfam" id="PF00501"/>
    </source>
</evidence>
<proteinExistence type="predicted"/>
<dbReference type="PROSITE" id="PS00455">
    <property type="entry name" value="AMP_BINDING"/>
    <property type="match status" value="1"/>
</dbReference>
<dbReference type="Pfam" id="PF23562">
    <property type="entry name" value="AMP-binding_C_3"/>
    <property type="match status" value="1"/>
</dbReference>
<dbReference type="InterPro" id="IPR020845">
    <property type="entry name" value="AMP-binding_CS"/>
</dbReference>
<dbReference type="SUPFAM" id="SSF56801">
    <property type="entry name" value="Acetyl-CoA synthetase-like"/>
    <property type="match status" value="1"/>
</dbReference>
<sequence>MAHSVSPGSKPPTELIPNIIDHYAQIKPDAIYVEYPISPVGYEKGYRPVTYKDLANAINGTAKWLKEKLGGTGNGEILAYVGPNDLRYPALVLGAIKAGYCMFLTSPRNSAIAHQSLLKRLNCKTLITSSPRPPPANIILEAYPLNVLEAPGLDELLDIQYPHFPFSKTWPEASKETLLVLHTSGSTGIPKPIFWSHDTAWKSMASLLLSPPEGYESLDEWNMNKRMYLVPPPFHAAGVAYLHVIGLTLGITIIAPAGGGLPSAAALVEARKQTPFETALVVPSIIQELAQSPDLLDYVSQHMTHLVYCGGDLPQPIGDTVAAKIKLVNQYGATEVGMMPLIYSTSNRDPLKDWRWLDLHPKEGAELRHVSGDEYELVIARNSEFENHQIVFTIFEQPEYHTSDLFVRHPDPSKSDLWRWSARADDVIVFLNGEKTNPISMEQHIVASNPEVTSVLVAGARRFQASLIVQLNTGKDLCLDERAVVIERIWPSIQEANAVCPAHARIAKTHILFTTQEKPILLTAKGTIQRAGTLAQYHQELEDLYADADKLSGQAASFDERGSSSDPGVLSTYIRESLLEITGWTDGLSDTENWLSRGLDSLQIITATRIFRQGLNLPDLSPSMIYLHSTVTDLTEAVLRLRQEGEQSSEAYNRAHLQEREDLLRDLVRQIDVSSSTKTHDGNGNTEHTVILTGSTGNLGTFILDALTKNDSVRHVYCLNRKEDASEVQAQKSAAYSLNIDTSRVSFWTADLSNPDFSLQPEAFQHLQDNTTLIIHNAWAVNFNLSLSSFKPNLDSVVNLINFTGLAKHSASLYFISSIGSTIGYSTENGLTPEKLINMTTPSPNGYTNSKYIAEHLLAEAAQNIDTAFARVGQVAGPVRAPGIWNKTEWFPSLVLSSLHVGALPKTLGTTLGHIDWVPIDLLAEVLVELALSSEPEVQSGGKPSTGVKVHHPVNLNSLGWDDIRPAVASALHKATGKTIETIASHEWLLRVRRDIETAGSGRDKAIGEKELQELLARNPAAKLLEFFGQIMPETANEVEAWNVLDTRLTAQRSEKLQAVGAVQSEWIDKWVREWLQ</sequence>
<dbReference type="Gene3D" id="3.40.50.720">
    <property type="entry name" value="NAD(P)-binding Rossmann-like Domain"/>
    <property type="match status" value="1"/>
</dbReference>
<keyword evidence="7" id="KW-1185">Reference proteome</keyword>
<evidence type="ECO:0000256" key="2">
    <source>
        <dbReference type="ARBA" id="ARBA00022553"/>
    </source>
</evidence>
<dbReference type="Pfam" id="PF07993">
    <property type="entry name" value="NAD_binding_4"/>
    <property type="match status" value="1"/>
</dbReference>
<keyword evidence="1" id="KW-0596">Phosphopantetheine</keyword>
<dbReference type="InterPro" id="IPR000873">
    <property type="entry name" value="AMP-dep_synth/lig_dom"/>
</dbReference>